<evidence type="ECO:0000256" key="2">
    <source>
        <dbReference type="ARBA" id="ARBA00009622"/>
    </source>
</evidence>
<feature type="repeat" description="TPR" evidence="10">
    <location>
        <begin position="205"/>
        <end position="238"/>
    </location>
</feature>
<keyword evidence="13" id="KW-1185">Reference proteome</keyword>
<sequence>MENAADVDPYIPATGGDIIATTRNHVPSTWATVIDVDKMTNEQALQLLLGSQPLSDDFDTIHAQQIVREVDCFPLAINLARSYIERTKITFESYLDDMFAVHRMVQTVVRDSMESSEHLQCLEAIIAALSKEMVSAEYHIPQVRISNEVHLPQSAQNIDVVLDREWFLSGHRRARTDGCIAKLGTEHPITATSLSLLAFVYHRQATSLNNLAALYNSQGKYDKAEPLYERALIIREKVLGSEHPDTAQYLNNLAIFYRGQGDYDKARLLCERALSIREKVLGSEHPHTAQSRRNLASCHRTA</sequence>
<evidence type="ECO:0000256" key="9">
    <source>
        <dbReference type="ARBA" id="ARBA00023212"/>
    </source>
</evidence>
<dbReference type="GO" id="GO:0005737">
    <property type="term" value="C:cytoplasm"/>
    <property type="evidence" value="ECO:0007669"/>
    <property type="project" value="TreeGrafter"/>
</dbReference>
<dbReference type="GO" id="GO:0019894">
    <property type="term" value="F:kinesin binding"/>
    <property type="evidence" value="ECO:0007669"/>
    <property type="project" value="TreeGrafter"/>
</dbReference>
<comment type="caution">
    <text evidence="12">The sequence shown here is derived from an EMBL/GenBank/DDBJ whole genome shotgun (WGS) entry which is preliminary data.</text>
</comment>
<keyword evidence="5" id="KW-0677">Repeat</keyword>
<keyword evidence="9" id="KW-0206">Cytoskeleton</keyword>
<dbReference type="GO" id="GO:0007018">
    <property type="term" value="P:microtubule-based movement"/>
    <property type="evidence" value="ECO:0007669"/>
    <property type="project" value="TreeGrafter"/>
</dbReference>
<dbReference type="EMBL" id="RBNI01000779">
    <property type="protein sequence ID" value="RUP51353.1"/>
    <property type="molecule type" value="Genomic_DNA"/>
</dbReference>
<dbReference type="PRINTS" id="PR00381">
    <property type="entry name" value="KINESINLIGHT"/>
</dbReference>
<keyword evidence="4" id="KW-0493">Microtubule</keyword>
<dbReference type="InterPro" id="IPR011990">
    <property type="entry name" value="TPR-like_helical_dom_sf"/>
</dbReference>
<dbReference type="Proteomes" id="UP000268093">
    <property type="component" value="Unassembled WGS sequence"/>
</dbReference>
<dbReference type="SMART" id="SM00028">
    <property type="entry name" value="TPR"/>
    <property type="match status" value="2"/>
</dbReference>
<comment type="subcellular location">
    <subcellularLocation>
        <location evidence="1">Cytoplasm</location>
        <location evidence="1">Cytoskeleton</location>
    </subcellularLocation>
</comment>
<evidence type="ECO:0000256" key="8">
    <source>
        <dbReference type="ARBA" id="ARBA00023175"/>
    </source>
</evidence>
<dbReference type="GO" id="GO:0005871">
    <property type="term" value="C:kinesin complex"/>
    <property type="evidence" value="ECO:0007669"/>
    <property type="project" value="InterPro"/>
</dbReference>
<evidence type="ECO:0000256" key="3">
    <source>
        <dbReference type="ARBA" id="ARBA00022490"/>
    </source>
</evidence>
<dbReference type="PANTHER" id="PTHR45783:SF3">
    <property type="entry name" value="KINESIN LIGHT CHAIN"/>
    <property type="match status" value="1"/>
</dbReference>
<dbReference type="GO" id="GO:0005874">
    <property type="term" value="C:microtubule"/>
    <property type="evidence" value="ECO:0007669"/>
    <property type="project" value="UniProtKB-KW"/>
</dbReference>
<accession>A0A433DKG0</accession>
<dbReference type="InterPro" id="IPR002151">
    <property type="entry name" value="Kinesin_light"/>
</dbReference>
<dbReference type="Pfam" id="PF13424">
    <property type="entry name" value="TPR_12"/>
    <property type="match status" value="1"/>
</dbReference>
<reference evidence="12 13" key="1">
    <citation type="journal article" date="2018" name="New Phytol.">
        <title>Phylogenomics of Endogonaceae and evolution of mycorrhizas within Mucoromycota.</title>
        <authorList>
            <person name="Chang Y."/>
            <person name="Desiro A."/>
            <person name="Na H."/>
            <person name="Sandor L."/>
            <person name="Lipzen A."/>
            <person name="Clum A."/>
            <person name="Barry K."/>
            <person name="Grigoriev I.V."/>
            <person name="Martin F.M."/>
            <person name="Stajich J.E."/>
            <person name="Smith M.E."/>
            <person name="Bonito G."/>
            <person name="Spatafora J.W."/>
        </authorList>
    </citation>
    <scope>NUCLEOTIDE SEQUENCE [LARGE SCALE GENOMIC DNA]</scope>
    <source>
        <strain evidence="12 13">GMNB39</strain>
    </source>
</reference>
<dbReference type="OrthoDB" id="3925022at2759"/>
<dbReference type="Gene3D" id="1.25.40.10">
    <property type="entry name" value="Tetratricopeptide repeat domain"/>
    <property type="match status" value="1"/>
</dbReference>
<dbReference type="InterPro" id="IPR019734">
    <property type="entry name" value="TPR_rpt"/>
</dbReference>
<protein>
    <submittedName>
        <fullName evidence="12">Tetratricopeptide repeat-domain-containing protein</fullName>
    </submittedName>
</protein>
<comment type="similarity">
    <text evidence="2">Belongs to the kinesin light chain family.</text>
</comment>
<keyword evidence="7" id="KW-0175">Coiled coil</keyword>
<evidence type="ECO:0000313" key="13">
    <source>
        <dbReference type="Proteomes" id="UP000268093"/>
    </source>
</evidence>
<evidence type="ECO:0000256" key="6">
    <source>
        <dbReference type="ARBA" id="ARBA00022803"/>
    </source>
</evidence>
<proteinExistence type="inferred from homology"/>
<evidence type="ECO:0000256" key="1">
    <source>
        <dbReference type="ARBA" id="ARBA00004245"/>
    </source>
</evidence>
<evidence type="ECO:0000256" key="10">
    <source>
        <dbReference type="PROSITE-ProRule" id="PRU00339"/>
    </source>
</evidence>
<name>A0A433DKG0_9FUNG</name>
<keyword evidence="3" id="KW-0963">Cytoplasm</keyword>
<keyword evidence="6 10" id="KW-0802">TPR repeat</keyword>
<evidence type="ECO:0000256" key="11">
    <source>
        <dbReference type="SAM" id="MobiDB-lite"/>
    </source>
</evidence>
<feature type="region of interest" description="Disordered" evidence="11">
    <location>
        <begin position="283"/>
        <end position="302"/>
    </location>
</feature>
<evidence type="ECO:0000256" key="4">
    <source>
        <dbReference type="ARBA" id="ARBA00022701"/>
    </source>
</evidence>
<dbReference type="SUPFAM" id="SSF48452">
    <property type="entry name" value="TPR-like"/>
    <property type="match status" value="1"/>
</dbReference>
<dbReference type="AlphaFoldDB" id="A0A433DKG0"/>
<gene>
    <name evidence="12" type="ORF">BC936DRAFT_148594</name>
</gene>
<organism evidence="12 13">
    <name type="scientific">Jimgerdemannia flammicorona</name>
    <dbReference type="NCBI Taxonomy" id="994334"/>
    <lineage>
        <taxon>Eukaryota</taxon>
        <taxon>Fungi</taxon>
        <taxon>Fungi incertae sedis</taxon>
        <taxon>Mucoromycota</taxon>
        <taxon>Mucoromycotina</taxon>
        <taxon>Endogonomycetes</taxon>
        <taxon>Endogonales</taxon>
        <taxon>Endogonaceae</taxon>
        <taxon>Jimgerdemannia</taxon>
    </lineage>
</organism>
<keyword evidence="8" id="KW-0505">Motor protein</keyword>
<evidence type="ECO:0000256" key="7">
    <source>
        <dbReference type="ARBA" id="ARBA00023054"/>
    </source>
</evidence>
<dbReference type="PANTHER" id="PTHR45783">
    <property type="entry name" value="KINESIN LIGHT CHAIN"/>
    <property type="match status" value="1"/>
</dbReference>
<dbReference type="PROSITE" id="PS50005">
    <property type="entry name" value="TPR"/>
    <property type="match status" value="1"/>
</dbReference>
<evidence type="ECO:0000256" key="5">
    <source>
        <dbReference type="ARBA" id="ARBA00022737"/>
    </source>
</evidence>
<evidence type="ECO:0000313" key="12">
    <source>
        <dbReference type="EMBL" id="RUP51353.1"/>
    </source>
</evidence>